<dbReference type="EMBL" id="OU893339">
    <property type="protein sequence ID" value="CAG9795922.1"/>
    <property type="molecule type" value="Genomic_DNA"/>
</dbReference>
<evidence type="ECO:0000313" key="2">
    <source>
        <dbReference type="EMBL" id="CAG9795922.1"/>
    </source>
</evidence>
<sequence>MAEETTKDDNQPSASKKENQRTSIQDLFNDRRKYEERRDDQMSNSETYTSGSYSTRSRIGLVDARPEVPKQPIAKREAKTLERKKRGRKPGRVNKRRKSPTRRQVLRRSSRRKARIERDLSVSTIFSRLSSQSECNTLGCKFCGHRCCRKR</sequence>
<dbReference type="AlphaFoldDB" id="A0A9N9RE14"/>
<evidence type="ECO:0000313" key="3">
    <source>
        <dbReference type="Proteomes" id="UP001153714"/>
    </source>
</evidence>
<keyword evidence="3" id="KW-1185">Reference proteome</keyword>
<organism evidence="2 3">
    <name type="scientific">Diatraea saccharalis</name>
    <name type="common">sugarcane borer</name>
    <dbReference type="NCBI Taxonomy" id="40085"/>
    <lineage>
        <taxon>Eukaryota</taxon>
        <taxon>Metazoa</taxon>
        <taxon>Ecdysozoa</taxon>
        <taxon>Arthropoda</taxon>
        <taxon>Hexapoda</taxon>
        <taxon>Insecta</taxon>
        <taxon>Pterygota</taxon>
        <taxon>Neoptera</taxon>
        <taxon>Endopterygota</taxon>
        <taxon>Lepidoptera</taxon>
        <taxon>Glossata</taxon>
        <taxon>Ditrysia</taxon>
        <taxon>Pyraloidea</taxon>
        <taxon>Crambidae</taxon>
        <taxon>Crambinae</taxon>
        <taxon>Diatraea</taxon>
    </lineage>
</organism>
<evidence type="ECO:0000256" key="1">
    <source>
        <dbReference type="SAM" id="MobiDB-lite"/>
    </source>
</evidence>
<feature type="compositionally biased region" description="Low complexity" evidence="1">
    <location>
        <begin position="43"/>
        <end position="58"/>
    </location>
</feature>
<feature type="compositionally biased region" description="Basic and acidic residues" evidence="1">
    <location>
        <begin position="28"/>
        <end position="41"/>
    </location>
</feature>
<feature type="compositionally biased region" description="Basic and acidic residues" evidence="1">
    <location>
        <begin position="64"/>
        <end position="81"/>
    </location>
</feature>
<accession>A0A9N9RE14</accession>
<reference evidence="2" key="1">
    <citation type="submission" date="2021-12" db="EMBL/GenBank/DDBJ databases">
        <authorList>
            <person name="King R."/>
        </authorList>
    </citation>
    <scope>NUCLEOTIDE SEQUENCE</scope>
</reference>
<proteinExistence type="predicted"/>
<name>A0A9N9RE14_9NEOP</name>
<dbReference type="OrthoDB" id="7693638at2759"/>
<feature type="region of interest" description="Disordered" evidence="1">
    <location>
        <begin position="1"/>
        <end position="114"/>
    </location>
</feature>
<feature type="compositionally biased region" description="Basic and acidic residues" evidence="1">
    <location>
        <begin position="1"/>
        <end position="20"/>
    </location>
</feature>
<dbReference type="Proteomes" id="UP001153714">
    <property type="component" value="Chromosome 8"/>
</dbReference>
<protein>
    <submittedName>
        <fullName evidence="2">Uncharacterized protein</fullName>
    </submittedName>
</protein>
<reference evidence="2" key="2">
    <citation type="submission" date="2022-10" db="EMBL/GenBank/DDBJ databases">
        <authorList>
            <consortium name="ENA_rothamsted_submissions"/>
            <consortium name="culmorum"/>
            <person name="King R."/>
        </authorList>
    </citation>
    <scope>NUCLEOTIDE SEQUENCE</scope>
</reference>
<gene>
    <name evidence="2" type="ORF">DIATSA_LOCUS13153</name>
</gene>
<feature type="compositionally biased region" description="Basic residues" evidence="1">
    <location>
        <begin position="82"/>
        <end position="114"/>
    </location>
</feature>